<reference evidence="1 2" key="1">
    <citation type="submission" date="2020-03" db="EMBL/GenBank/DDBJ databases">
        <title>Genomic Encyclopedia of Type Strains, Phase IV (KMG-IV): sequencing the most valuable type-strain genomes for metagenomic binning, comparative biology and taxonomic classification.</title>
        <authorList>
            <person name="Goeker M."/>
        </authorList>
    </citation>
    <scope>NUCLEOTIDE SEQUENCE [LARGE SCALE GENOMIC DNA]</scope>
    <source>
        <strain evidence="1 2">DSM 4736</strain>
    </source>
</reference>
<dbReference type="RefSeq" id="WP_168045831.1">
    <property type="nucleotide sequence ID" value="NZ_JAATJM010000001.1"/>
</dbReference>
<keyword evidence="2" id="KW-1185">Reference proteome</keyword>
<dbReference type="EMBL" id="JAATJM010000001">
    <property type="protein sequence ID" value="NJC41000.1"/>
    <property type="molecule type" value="Genomic_DNA"/>
</dbReference>
<sequence length="141" mass="15132">MTDQTMSAEEAAGRALVARTTFENEAVWLPSLAVQHWNAGEMFIEGKTFTDCVIEGPAVMAVMNGTVFDSCAMGTTSDMATLLYRPVGRVKMAGVVGMAKCRFVRCRFVQVGFTGTDQLIDELLADVKTLSDVAAPTEPSA</sequence>
<name>A0A7X6BNR1_9CAUL</name>
<dbReference type="AlphaFoldDB" id="A0A7X6BNR1"/>
<accession>A0A7X6BNR1</accession>
<evidence type="ECO:0000313" key="2">
    <source>
        <dbReference type="Proteomes" id="UP000587415"/>
    </source>
</evidence>
<evidence type="ECO:0000313" key="1">
    <source>
        <dbReference type="EMBL" id="NJC41000.1"/>
    </source>
</evidence>
<proteinExistence type="predicted"/>
<gene>
    <name evidence="1" type="ORF">GGQ87_001258</name>
</gene>
<protein>
    <submittedName>
        <fullName evidence="1">Uncharacterized protein</fullName>
    </submittedName>
</protein>
<comment type="caution">
    <text evidence="1">The sequence shown here is derived from an EMBL/GenBank/DDBJ whole genome shotgun (WGS) entry which is preliminary data.</text>
</comment>
<organism evidence="1 2">
    <name type="scientific">Brevundimonas alba</name>
    <dbReference type="NCBI Taxonomy" id="74314"/>
    <lineage>
        <taxon>Bacteria</taxon>
        <taxon>Pseudomonadati</taxon>
        <taxon>Pseudomonadota</taxon>
        <taxon>Alphaproteobacteria</taxon>
        <taxon>Caulobacterales</taxon>
        <taxon>Caulobacteraceae</taxon>
        <taxon>Brevundimonas</taxon>
    </lineage>
</organism>
<dbReference type="Proteomes" id="UP000587415">
    <property type="component" value="Unassembled WGS sequence"/>
</dbReference>